<dbReference type="SUPFAM" id="SSF53474">
    <property type="entry name" value="alpha/beta-Hydrolases"/>
    <property type="match status" value="1"/>
</dbReference>
<accession>A0ABT8ZQB9</accession>
<evidence type="ECO:0000313" key="4">
    <source>
        <dbReference type="Proteomes" id="UP001176471"/>
    </source>
</evidence>
<keyword evidence="1 3" id="KW-0378">Hydrolase</keyword>
<dbReference type="PANTHER" id="PTHR48081">
    <property type="entry name" value="AB HYDROLASE SUPERFAMILY PROTEIN C4A8.06C"/>
    <property type="match status" value="1"/>
</dbReference>
<dbReference type="EMBL" id="JAUQOM010000010">
    <property type="protein sequence ID" value="MDO7836716.1"/>
    <property type="molecule type" value="Genomic_DNA"/>
</dbReference>
<dbReference type="Proteomes" id="UP001176471">
    <property type="component" value="Unassembled WGS sequence"/>
</dbReference>
<name>A0ABT8ZQB9_9SPHN</name>
<evidence type="ECO:0000259" key="2">
    <source>
        <dbReference type="Pfam" id="PF07859"/>
    </source>
</evidence>
<sequence length="322" mass="34749">MGEARDRTLARLDPELVSLLDMLPELVFTKETLPQLRIDILTILASREDSQAQPRHALAPGRDGAPDVPLLIYNGEGAQDRPAILYIHGGGMVIGSAHMASARLAGWAERLGAVGVSVEYRLAPETPFPGPQEDCYAALQWMVVHADAIGINPARIVVIGESAGGCLAASLALMVRDRGDLPLAGQALIYPMLDHRTGTDAGLWRNAFAGHLGWKVEDNRFGWDCLRGDYMVDDSRKGWFSPALAEDLSGLPPCFISAAALDLLVDEDMDYARRLNAAGVAVEAHLYPGAIHGFDMFPTAQVSRQANADIEAWLAAHIHSTI</sequence>
<gene>
    <name evidence="3" type="ORF">Q4610_16840</name>
</gene>
<reference evidence="3" key="1">
    <citation type="submission" date="2023-07" db="EMBL/GenBank/DDBJ databases">
        <title>Bacterial whole genome sequence for Sphingobium sp. HBC34.</title>
        <authorList>
            <person name="Le V."/>
            <person name="Ko S.-R."/>
            <person name="Ahn C.-Y."/>
            <person name="Oh H.-M."/>
        </authorList>
    </citation>
    <scope>NUCLEOTIDE SEQUENCE</scope>
    <source>
        <strain evidence="3">HBC34</strain>
    </source>
</reference>
<dbReference type="RefSeq" id="WP_304537135.1">
    <property type="nucleotide sequence ID" value="NZ_JAUQOM010000010.1"/>
</dbReference>
<evidence type="ECO:0000313" key="3">
    <source>
        <dbReference type="EMBL" id="MDO7836716.1"/>
    </source>
</evidence>
<evidence type="ECO:0000256" key="1">
    <source>
        <dbReference type="ARBA" id="ARBA00022801"/>
    </source>
</evidence>
<dbReference type="Gene3D" id="3.40.50.1820">
    <property type="entry name" value="alpha/beta hydrolase"/>
    <property type="match status" value="1"/>
</dbReference>
<protein>
    <submittedName>
        <fullName evidence="3">Alpha/beta hydrolase</fullName>
    </submittedName>
</protein>
<feature type="domain" description="Alpha/beta hydrolase fold-3" evidence="2">
    <location>
        <begin position="84"/>
        <end position="295"/>
    </location>
</feature>
<proteinExistence type="predicted"/>
<dbReference type="InterPro" id="IPR013094">
    <property type="entry name" value="AB_hydrolase_3"/>
</dbReference>
<dbReference type="InterPro" id="IPR050300">
    <property type="entry name" value="GDXG_lipolytic_enzyme"/>
</dbReference>
<comment type="caution">
    <text evidence="3">The sequence shown here is derived from an EMBL/GenBank/DDBJ whole genome shotgun (WGS) entry which is preliminary data.</text>
</comment>
<dbReference type="Pfam" id="PF07859">
    <property type="entry name" value="Abhydrolase_3"/>
    <property type="match status" value="1"/>
</dbReference>
<organism evidence="3 4">
    <name type="scientific">Sphingobium cyanobacteriorum</name>
    <dbReference type="NCBI Taxonomy" id="3063954"/>
    <lineage>
        <taxon>Bacteria</taxon>
        <taxon>Pseudomonadati</taxon>
        <taxon>Pseudomonadota</taxon>
        <taxon>Alphaproteobacteria</taxon>
        <taxon>Sphingomonadales</taxon>
        <taxon>Sphingomonadaceae</taxon>
        <taxon>Sphingobium</taxon>
    </lineage>
</organism>
<keyword evidence="4" id="KW-1185">Reference proteome</keyword>
<dbReference type="PANTHER" id="PTHR48081:SF8">
    <property type="entry name" value="ALPHA_BETA HYDROLASE FOLD-3 DOMAIN-CONTAINING PROTEIN-RELATED"/>
    <property type="match status" value="1"/>
</dbReference>
<dbReference type="InterPro" id="IPR029058">
    <property type="entry name" value="AB_hydrolase_fold"/>
</dbReference>
<dbReference type="GO" id="GO:0016787">
    <property type="term" value="F:hydrolase activity"/>
    <property type="evidence" value="ECO:0007669"/>
    <property type="project" value="UniProtKB-KW"/>
</dbReference>